<protein>
    <submittedName>
        <fullName evidence="7">Protein lifeguard 1</fullName>
    </submittedName>
</protein>
<evidence type="ECO:0000256" key="2">
    <source>
        <dbReference type="ARBA" id="ARBA00022692"/>
    </source>
</evidence>
<dbReference type="PANTHER" id="PTHR23291">
    <property type="entry name" value="BAX INHIBITOR-RELATED"/>
    <property type="match status" value="1"/>
</dbReference>
<dbReference type="AlphaFoldDB" id="A0A834FS92"/>
<evidence type="ECO:0000256" key="4">
    <source>
        <dbReference type="ARBA" id="ARBA00023136"/>
    </source>
</evidence>
<feature type="transmembrane region" description="Helical" evidence="6">
    <location>
        <begin position="607"/>
        <end position="624"/>
    </location>
</feature>
<feature type="transmembrane region" description="Helical" evidence="6">
    <location>
        <begin position="663"/>
        <end position="685"/>
    </location>
</feature>
<feature type="transmembrane region" description="Helical" evidence="6">
    <location>
        <begin position="581"/>
        <end position="601"/>
    </location>
</feature>
<organism evidence="7 8">
    <name type="scientific">Oryzias melastigma</name>
    <name type="common">Marine medaka</name>
    <dbReference type="NCBI Taxonomy" id="30732"/>
    <lineage>
        <taxon>Eukaryota</taxon>
        <taxon>Metazoa</taxon>
        <taxon>Chordata</taxon>
        <taxon>Craniata</taxon>
        <taxon>Vertebrata</taxon>
        <taxon>Euteleostomi</taxon>
        <taxon>Actinopterygii</taxon>
        <taxon>Neopterygii</taxon>
        <taxon>Teleostei</taxon>
        <taxon>Neoteleostei</taxon>
        <taxon>Acanthomorphata</taxon>
        <taxon>Ovalentaria</taxon>
        <taxon>Atherinomorphae</taxon>
        <taxon>Beloniformes</taxon>
        <taxon>Adrianichthyidae</taxon>
        <taxon>Oryziinae</taxon>
        <taxon>Oryzias</taxon>
    </lineage>
</organism>
<dbReference type="EMBL" id="WKFB01000004">
    <property type="protein sequence ID" value="KAF6739564.1"/>
    <property type="molecule type" value="Genomic_DNA"/>
</dbReference>
<feature type="transmembrane region" description="Helical" evidence="6">
    <location>
        <begin position="186"/>
        <end position="205"/>
    </location>
</feature>
<feature type="transmembrane region" description="Helical" evidence="6">
    <location>
        <begin position="697"/>
        <end position="719"/>
    </location>
</feature>
<feature type="region of interest" description="Disordered" evidence="5">
    <location>
        <begin position="1"/>
        <end position="101"/>
    </location>
</feature>
<dbReference type="CDD" id="cd10428">
    <property type="entry name" value="LFG_like"/>
    <property type="match status" value="2"/>
</dbReference>
<feature type="transmembrane region" description="Helical" evidence="6">
    <location>
        <begin position="217"/>
        <end position="236"/>
    </location>
</feature>
<comment type="caution">
    <text evidence="7">The sequence shown here is derived from an EMBL/GenBank/DDBJ whole genome shotgun (WGS) entry which is preliminary data.</text>
</comment>
<dbReference type="Pfam" id="PF01027">
    <property type="entry name" value="Bax1-I"/>
    <property type="match status" value="2"/>
</dbReference>
<sequence length="725" mass="81016">MLFAEINTNMTRYTPEQMEPPASPPPTLPLAYDMNAPVQEKSRGPSAPEANPPSYEMVNQGEYTLYPLSQTYSKPDPVSTNTYSGDDAHHGEDEGCAGYGAPSSQPYSPLDPISTNSNRNDIDHVEEVRPRFFSIADIGYDLDDKIKSIFIRKVFLVLTAQLMVTCGFVAIFTIFKGIRDFVQKNIWIYIVSYVVFFIWIIVILLSDSLRRKRQCNMVTLFILTLLLSFMLGMIASFHDTEWVLMAVGMTATVCFTVVLFTFQSKFKLTSRYGVLFVCLMVLIIFGILCIVMPHKILQVVYAGVGALIFSCFLLLDMQLQFCIDCDERPWSPDEFVYSALTPYVHTSYIFFFLLWVVFSPIVGLGYCLCGDREMSTDGTGHTPEQMEPPASPPPEYPTFPLEYDMNAPVAPSAPEANSFLPPSYDMVTQAGYAAYPLSQPNSPPDPVSTNTNKSDPHHGEDAGCAGYSPSSQPYFPPDPVSTNTNRIDPYHAAVEAYTRNRDLGFDDSNIKSIFIRKVFLVLTAQLMVTFGFVAIFTFVEEVKVFVKENIWTYIVSYVIFLVSVFAISCCGSLRRKHPWNLVALSILTLSMSYMVGMIASFHDTESVVMAVGITAVVCFTVVIFSMQTKYDFTSCYGVLFVCLIVLIIFGFLCIFIQNKILQIVYGGLGALLFTCFLAVDTQLLLGNKELSLSPEEYVFAALNLYTDIINIFLYILAIIGRAGNS</sequence>
<feature type="region of interest" description="Disordered" evidence="5">
    <location>
        <begin position="435"/>
        <end position="468"/>
    </location>
</feature>
<feature type="region of interest" description="Disordered" evidence="5">
    <location>
        <begin position="377"/>
        <end position="398"/>
    </location>
</feature>
<keyword evidence="2 6" id="KW-0812">Transmembrane</keyword>
<evidence type="ECO:0000256" key="3">
    <source>
        <dbReference type="ARBA" id="ARBA00022989"/>
    </source>
</evidence>
<evidence type="ECO:0000313" key="7">
    <source>
        <dbReference type="EMBL" id="KAF6739564.1"/>
    </source>
</evidence>
<gene>
    <name evidence="7" type="ORF">FQA47_004835</name>
</gene>
<feature type="transmembrane region" description="Helical" evidence="6">
    <location>
        <begin position="154"/>
        <end position="174"/>
    </location>
</feature>
<feature type="transmembrane region" description="Helical" evidence="6">
    <location>
        <begin position="242"/>
        <end position="262"/>
    </location>
</feature>
<comment type="subcellular location">
    <subcellularLocation>
        <location evidence="1">Membrane</location>
        <topology evidence="1">Multi-pass membrane protein</topology>
    </subcellularLocation>
</comment>
<name>A0A834FS92_ORYME</name>
<feature type="transmembrane region" description="Helical" evidence="6">
    <location>
        <begin position="636"/>
        <end position="657"/>
    </location>
</feature>
<evidence type="ECO:0000256" key="5">
    <source>
        <dbReference type="SAM" id="MobiDB-lite"/>
    </source>
</evidence>
<feature type="transmembrane region" description="Helical" evidence="6">
    <location>
        <begin position="550"/>
        <end position="569"/>
    </location>
</feature>
<reference evidence="7" key="1">
    <citation type="journal article" name="BMC Genomics">
        <title>Long-read sequencing and de novo genome assembly of marine medaka (Oryzias melastigma).</title>
        <authorList>
            <person name="Liang P."/>
            <person name="Saqib H.S.A."/>
            <person name="Ni X."/>
            <person name="Shen Y."/>
        </authorList>
    </citation>
    <scope>NUCLEOTIDE SEQUENCE</scope>
    <source>
        <strain evidence="7">Bigg-433</strain>
    </source>
</reference>
<dbReference type="GO" id="GO:0016020">
    <property type="term" value="C:membrane"/>
    <property type="evidence" value="ECO:0007669"/>
    <property type="project" value="UniProtKB-SubCell"/>
</dbReference>
<keyword evidence="3 6" id="KW-1133">Transmembrane helix</keyword>
<feature type="transmembrane region" description="Helical" evidence="6">
    <location>
        <begin position="518"/>
        <end position="538"/>
    </location>
</feature>
<evidence type="ECO:0000256" key="6">
    <source>
        <dbReference type="SAM" id="Phobius"/>
    </source>
</evidence>
<accession>A0A834FS92</accession>
<keyword evidence="4 6" id="KW-0472">Membrane</keyword>
<proteinExistence type="predicted"/>
<evidence type="ECO:0000313" key="8">
    <source>
        <dbReference type="Proteomes" id="UP000646548"/>
    </source>
</evidence>
<feature type="compositionally biased region" description="Polar residues" evidence="5">
    <location>
        <begin position="1"/>
        <end position="14"/>
    </location>
</feature>
<evidence type="ECO:0000256" key="1">
    <source>
        <dbReference type="ARBA" id="ARBA00004141"/>
    </source>
</evidence>
<dbReference type="InterPro" id="IPR006214">
    <property type="entry name" value="Bax_inhibitor_1-related"/>
</dbReference>
<feature type="compositionally biased region" description="Polar residues" evidence="5">
    <location>
        <begin position="67"/>
        <end position="84"/>
    </location>
</feature>
<dbReference type="Proteomes" id="UP000646548">
    <property type="component" value="Unassembled WGS sequence"/>
</dbReference>
<dbReference type="GO" id="GO:2001234">
    <property type="term" value="P:negative regulation of apoptotic signaling pathway"/>
    <property type="evidence" value="ECO:0007669"/>
    <property type="project" value="TreeGrafter"/>
</dbReference>
<dbReference type="PANTHER" id="PTHR23291:SF77">
    <property type="entry name" value="GLUTAMATE RECEPTOR, IONOTROPIC, N-METHYL D-ASPARTATE-ASSOCIATED PROTEIN 1B (GLUTAMATE BINDING) ISOFORM X1"/>
    <property type="match status" value="1"/>
</dbReference>
<dbReference type="GO" id="GO:0005794">
    <property type="term" value="C:Golgi apparatus"/>
    <property type="evidence" value="ECO:0007669"/>
    <property type="project" value="TreeGrafter"/>
</dbReference>
<dbReference type="GO" id="GO:0005783">
    <property type="term" value="C:endoplasmic reticulum"/>
    <property type="evidence" value="ECO:0007669"/>
    <property type="project" value="TreeGrafter"/>
</dbReference>
<feature type="transmembrane region" description="Helical" evidence="6">
    <location>
        <begin position="348"/>
        <end position="369"/>
    </location>
</feature>
<feature type="transmembrane region" description="Helical" evidence="6">
    <location>
        <begin position="274"/>
        <end position="293"/>
    </location>
</feature>